<reference evidence="7 8" key="1">
    <citation type="journal article" date="2019" name="Int. J. Syst. Evol. Microbiol.">
        <title>The Global Catalogue of Microorganisms (GCM) 10K type strain sequencing project: providing services to taxonomists for standard genome sequencing and annotation.</title>
        <authorList>
            <consortium name="The Broad Institute Genomics Platform"/>
            <consortium name="The Broad Institute Genome Sequencing Center for Infectious Disease"/>
            <person name="Wu L."/>
            <person name="Ma J."/>
        </authorList>
    </citation>
    <scope>NUCLEOTIDE SEQUENCE [LARGE SCALE GENOMIC DNA]</scope>
    <source>
        <strain evidence="7 8">JCM 14545</strain>
    </source>
</reference>
<keyword evidence="8" id="KW-1185">Reference proteome</keyword>
<dbReference type="InterPro" id="IPR016156">
    <property type="entry name" value="FAD/NAD-linked_Rdtase_dimer_sf"/>
</dbReference>
<dbReference type="InterPro" id="IPR050446">
    <property type="entry name" value="FAD-oxidoreductase/Apoptosis"/>
</dbReference>
<keyword evidence="2" id="KW-0285">Flavoprotein</keyword>
<dbReference type="Proteomes" id="UP001501116">
    <property type="component" value="Unassembled WGS sequence"/>
</dbReference>
<keyword evidence="4" id="KW-0560">Oxidoreductase</keyword>
<dbReference type="InterPro" id="IPR036188">
    <property type="entry name" value="FAD/NAD-bd_sf"/>
</dbReference>
<organism evidence="7 8">
    <name type="scientific">Amycolatopsis minnesotensis</name>
    <dbReference type="NCBI Taxonomy" id="337894"/>
    <lineage>
        <taxon>Bacteria</taxon>
        <taxon>Bacillati</taxon>
        <taxon>Actinomycetota</taxon>
        <taxon>Actinomycetes</taxon>
        <taxon>Pseudonocardiales</taxon>
        <taxon>Pseudonocardiaceae</taxon>
        <taxon>Amycolatopsis</taxon>
    </lineage>
</organism>
<gene>
    <name evidence="7" type="ORF">GCM10009754_68260</name>
</gene>
<comment type="caution">
    <text evidence="7">The sequence shown here is derived from an EMBL/GenBank/DDBJ whole genome shotgun (WGS) entry which is preliminary data.</text>
</comment>
<dbReference type="PRINTS" id="PR00411">
    <property type="entry name" value="PNDRDTASEI"/>
</dbReference>
<protein>
    <submittedName>
        <fullName evidence="7">FAD-dependent oxidoreductase</fullName>
    </submittedName>
</protein>
<dbReference type="SUPFAM" id="SSF55424">
    <property type="entry name" value="FAD/NAD-linked reductases, dimerisation (C-terminal) domain"/>
    <property type="match status" value="1"/>
</dbReference>
<evidence type="ECO:0000313" key="7">
    <source>
        <dbReference type="EMBL" id="GAA1981757.1"/>
    </source>
</evidence>
<dbReference type="Pfam" id="PF14759">
    <property type="entry name" value="Reductase_C"/>
    <property type="match status" value="1"/>
</dbReference>
<evidence type="ECO:0000256" key="4">
    <source>
        <dbReference type="ARBA" id="ARBA00023002"/>
    </source>
</evidence>
<sequence>MTGPNRVVIVGSGLAGATAAASLRERGFGGEVLVLGSEAHRPYELPPLSKGVLLGDADEPDWVKDEGFFAAENIDLQLGTTATRIELGARLVLDAKGGEHRYDRLLLATGSQPRAVPVPGGDLPGVRTLRSIDDSLALRSAFESAGRVVIVGAGWIGTEAAAAARKHGAEVTVVDQVASPLQAVLGDEVSAVFRDLHTEHGVTWRLGTGVAELVEGDHGVGAVRLTDGTELSSDVVLVAVGAAPRVSLAHVAGLELADDGGVCVDAGLRTAAPDVYAVGDIASHFHPRYGKRVRVEHWDNAKGQGAHVAGNLLGEHDPYLKAPYFFSDQYDLGCEYRGLADVDTDEVVIRGDLTAREFIAFWVRGGQVRAAMNVNLWDDGDALQRLVDNDIQVTADALKNGDLSSLG</sequence>
<feature type="domain" description="Reductase C-terminal" evidence="6">
    <location>
        <begin position="324"/>
        <end position="400"/>
    </location>
</feature>
<name>A0ABN2S7J9_9PSEU</name>
<dbReference type="PANTHER" id="PTHR43557:SF2">
    <property type="entry name" value="RIESKE DOMAIN-CONTAINING PROTEIN-RELATED"/>
    <property type="match status" value="1"/>
</dbReference>
<dbReference type="Gene3D" id="3.50.50.60">
    <property type="entry name" value="FAD/NAD(P)-binding domain"/>
    <property type="match status" value="2"/>
</dbReference>
<dbReference type="InterPro" id="IPR023753">
    <property type="entry name" value="FAD/NAD-binding_dom"/>
</dbReference>
<feature type="domain" description="FAD/NAD(P)-binding" evidence="5">
    <location>
        <begin position="6"/>
        <end position="305"/>
    </location>
</feature>
<proteinExistence type="predicted"/>
<keyword evidence="3" id="KW-0274">FAD</keyword>
<evidence type="ECO:0000259" key="5">
    <source>
        <dbReference type="Pfam" id="PF07992"/>
    </source>
</evidence>
<dbReference type="PRINTS" id="PR00368">
    <property type="entry name" value="FADPNR"/>
</dbReference>
<dbReference type="EMBL" id="BAAANN010000034">
    <property type="protein sequence ID" value="GAA1981757.1"/>
    <property type="molecule type" value="Genomic_DNA"/>
</dbReference>
<dbReference type="Gene3D" id="3.30.390.30">
    <property type="match status" value="1"/>
</dbReference>
<comment type="cofactor">
    <cofactor evidence="1">
        <name>FAD</name>
        <dbReference type="ChEBI" id="CHEBI:57692"/>
    </cofactor>
</comment>
<evidence type="ECO:0000259" key="6">
    <source>
        <dbReference type="Pfam" id="PF14759"/>
    </source>
</evidence>
<evidence type="ECO:0000256" key="3">
    <source>
        <dbReference type="ARBA" id="ARBA00022827"/>
    </source>
</evidence>
<dbReference type="PANTHER" id="PTHR43557">
    <property type="entry name" value="APOPTOSIS-INDUCING FACTOR 1"/>
    <property type="match status" value="1"/>
</dbReference>
<accession>A0ABN2S7J9</accession>
<dbReference type="RefSeq" id="WP_344428619.1">
    <property type="nucleotide sequence ID" value="NZ_BAAANN010000034.1"/>
</dbReference>
<dbReference type="Pfam" id="PF07992">
    <property type="entry name" value="Pyr_redox_2"/>
    <property type="match status" value="1"/>
</dbReference>
<dbReference type="SUPFAM" id="SSF51905">
    <property type="entry name" value="FAD/NAD(P)-binding domain"/>
    <property type="match status" value="1"/>
</dbReference>
<evidence type="ECO:0000256" key="2">
    <source>
        <dbReference type="ARBA" id="ARBA00022630"/>
    </source>
</evidence>
<dbReference type="InterPro" id="IPR028202">
    <property type="entry name" value="Reductase_C"/>
</dbReference>
<evidence type="ECO:0000313" key="8">
    <source>
        <dbReference type="Proteomes" id="UP001501116"/>
    </source>
</evidence>
<evidence type="ECO:0000256" key="1">
    <source>
        <dbReference type="ARBA" id="ARBA00001974"/>
    </source>
</evidence>